<proteinExistence type="predicted"/>
<keyword evidence="2" id="KW-1185">Reference proteome</keyword>
<dbReference type="EMBL" id="LLXI01000632">
    <property type="protein sequence ID" value="PKY48346.1"/>
    <property type="molecule type" value="Genomic_DNA"/>
</dbReference>
<gene>
    <name evidence="1" type="ORF">RhiirA4_463923</name>
</gene>
<protein>
    <submittedName>
        <fullName evidence="1">Uncharacterized protein</fullName>
    </submittedName>
</protein>
<name>A0A2I1GNY7_9GLOM</name>
<reference evidence="1 2" key="1">
    <citation type="submission" date="2015-10" db="EMBL/GenBank/DDBJ databases">
        <title>Genome analyses suggest a sexual origin of heterokaryosis in a supposedly ancient asexual fungus.</title>
        <authorList>
            <person name="Ropars J."/>
            <person name="Sedzielewska K."/>
            <person name="Noel J."/>
            <person name="Charron P."/>
            <person name="Farinelli L."/>
            <person name="Marton T."/>
            <person name="Kruger M."/>
            <person name="Pelin A."/>
            <person name="Brachmann A."/>
            <person name="Corradi N."/>
        </authorList>
    </citation>
    <scope>NUCLEOTIDE SEQUENCE [LARGE SCALE GENOMIC DNA]</scope>
    <source>
        <strain evidence="1 2">A4</strain>
    </source>
</reference>
<sequence>MEDSKLNSNITRYQVLSKLLKELLTLHMIGHKMYYYKEAVLTSLRFSKKKVNTKDDVASIINHSTTVHLNTFQHYLNGEDNYKEAIICTFSYTSNISTPIIGIKPLSVKRQEKLYKEIKPYINLPFCDATCPNQMNQK</sequence>
<accession>A0A2I1GNY7</accession>
<dbReference type="AlphaFoldDB" id="A0A2I1GNY7"/>
<dbReference type="Proteomes" id="UP000234323">
    <property type="component" value="Unassembled WGS sequence"/>
</dbReference>
<comment type="caution">
    <text evidence="1">The sequence shown here is derived from an EMBL/GenBank/DDBJ whole genome shotgun (WGS) entry which is preliminary data.</text>
</comment>
<organism evidence="1 2">
    <name type="scientific">Rhizophagus irregularis</name>
    <dbReference type="NCBI Taxonomy" id="588596"/>
    <lineage>
        <taxon>Eukaryota</taxon>
        <taxon>Fungi</taxon>
        <taxon>Fungi incertae sedis</taxon>
        <taxon>Mucoromycota</taxon>
        <taxon>Glomeromycotina</taxon>
        <taxon>Glomeromycetes</taxon>
        <taxon>Glomerales</taxon>
        <taxon>Glomeraceae</taxon>
        <taxon>Rhizophagus</taxon>
    </lineage>
</organism>
<evidence type="ECO:0000313" key="1">
    <source>
        <dbReference type="EMBL" id="PKY48346.1"/>
    </source>
</evidence>
<evidence type="ECO:0000313" key="2">
    <source>
        <dbReference type="Proteomes" id="UP000234323"/>
    </source>
</evidence>